<comment type="caution">
    <text evidence="3">The sequence shown here is derived from an EMBL/GenBank/DDBJ whole genome shotgun (WGS) entry which is preliminary data.</text>
</comment>
<dbReference type="InterPro" id="IPR004919">
    <property type="entry name" value="GmrSD_N"/>
</dbReference>
<organism evidence="3">
    <name type="scientific">Herbaspirillum huttiense subsp. nephrolepidis</name>
    <dbReference type="NCBI Taxonomy" id="3075126"/>
    <lineage>
        <taxon>Bacteria</taxon>
        <taxon>Pseudomonadati</taxon>
        <taxon>Pseudomonadota</taxon>
        <taxon>Betaproteobacteria</taxon>
        <taxon>Burkholderiales</taxon>
        <taxon>Oxalobacteraceae</taxon>
        <taxon>Herbaspirillum</taxon>
    </lineage>
</organism>
<evidence type="ECO:0000256" key="1">
    <source>
        <dbReference type="SAM" id="MobiDB-lite"/>
    </source>
</evidence>
<name>A0AAE4K997_9BURK</name>
<feature type="region of interest" description="Disordered" evidence="1">
    <location>
        <begin position="1"/>
        <end position="21"/>
    </location>
</feature>
<feature type="compositionally biased region" description="Acidic residues" evidence="1">
    <location>
        <begin position="8"/>
        <end position="19"/>
    </location>
</feature>
<dbReference type="PANTHER" id="PTHR39639:SF1">
    <property type="entry name" value="DUF262 DOMAIN-CONTAINING PROTEIN"/>
    <property type="match status" value="1"/>
</dbReference>
<sequence length="401" mass="45242">MSNADDLFSSEDVENEEDSSLSAPHLLDNVVVTDSDWTAETVLSQVSKGNILLNPRFQRRDAWDDKRKSRFIESLIMGLPIPQLVLAEIKGHKGKFVVIDGKQRLLALSRFALDTSPTKLKLKGLDIRADLNGLTWDDIKSSPARHSDAAAFENAQIRTTAVKGWTDEKALYLIFHRLNSGSVALSPQELRHVLHPGSFIDFAFEFSGSSPVFIALLGNDGQPDFRMRDVELLIRFIGFQLFLDQYEGDLKQFLDKTVNLLNNSWNQSERDVRNRAAECEKAIELTTSIFGEREAFSKWSKSGAERRFNRAVFDVMTYFFSSEKARNKIQDDQLGDAIKNAFIELCLNSQPFIRSIETTTKSKSAVITRLWLWGRTLEPILGIQLDELKAIEAGANAHGLE</sequence>
<proteinExistence type="predicted"/>
<dbReference type="EMBL" id="JAVRAA010000023">
    <property type="protein sequence ID" value="MDT0340528.1"/>
    <property type="molecule type" value="Genomic_DNA"/>
</dbReference>
<protein>
    <submittedName>
        <fullName evidence="3">DUF262 domain-containing protein</fullName>
    </submittedName>
</protein>
<accession>A0AAE4K997</accession>
<reference evidence="3" key="1">
    <citation type="submission" date="2023-02" db="EMBL/GenBank/DDBJ databases">
        <title>Description of Herbaspirillum huttiense subsp. nephrolepsisexaltata and Herbaspirillum huttiense subsp. lycopersicon.</title>
        <authorList>
            <person name="Poudel M."/>
            <person name="Sharma A."/>
            <person name="Goss E."/>
            <person name="Tapia J.H."/>
            <person name="Harmon C.M."/>
            <person name="Jones J.B."/>
        </authorList>
    </citation>
    <scope>NUCLEOTIDE SEQUENCE</scope>
    <source>
        <strain evidence="3">NC40101</strain>
    </source>
</reference>
<dbReference type="RefSeq" id="WP_310838950.1">
    <property type="nucleotide sequence ID" value="NZ_JAVLSM010000023.1"/>
</dbReference>
<gene>
    <name evidence="3" type="ORF">RJN63_27105</name>
</gene>
<dbReference type="PANTHER" id="PTHR39639">
    <property type="entry name" value="CHROMOSOME 16, WHOLE GENOME SHOTGUN SEQUENCE"/>
    <property type="match status" value="1"/>
</dbReference>
<feature type="domain" description="GmrSD restriction endonucleases N-terminal" evidence="2">
    <location>
        <begin position="43"/>
        <end position="192"/>
    </location>
</feature>
<evidence type="ECO:0000313" key="3">
    <source>
        <dbReference type="EMBL" id="MDT0340528.1"/>
    </source>
</evidence>
<evidence type="ECO:0000259" key="2">
    <source>
        <dbReference type="Pfam" id="PF03235"/>
    </source>
</evidence>
<dbReference type="Pfam" id="PF03235">
    <property type="entry name" value="GmrSD_N"/>
    <property type="match status" value="1"/>
</dbReference>
<dbReference type="AlphaFoldDB" id="A0AAE4K997"/>